<evidence type="ECO:0000313" key="2">
    <source>
        <dbReference type="Proteomes" id="UP000076858"/>
    </source>
</evidence>
<dbReference type="OrthoDB" id="6359149at2759"/>
<dbReference type="AlphaFoldDB" id="A0A162RPR2"/>
<name>A0A162RPR2_9CRUS</name>
<protein>
    <submittedName>
        <fullName evidence="1">Uncharacterized protein</fullName>
    </submittedName>
</protein>
<dbReference type="Proteomes" id="UP000076858">
    <property type="component" value="Unassembled WGS sequence"/>
</dbReference>
<dbReference type="PANTHER" id="PTHR33053:SF9">
    <property type="entry name" value="AGAP000105-PA"/>
    <property type="match status" value="1"/>
</dbReference>
<dbReference type="STRING" id="35525.A0A162RPR2"/>
<comment type="caution">
    <text evidence="1">The sequence shown here is derived from an EMBL/GenBank/DDBJ whole genome shotgun (WGS) entry which is preliminary data.</text>
</comment>
<evidence type="ECO:0000313" key="1">
    <source>
        <dbReference type="EMBL" id="KZS20687.1"/>
    </source>
</evidence>
<accession>A0A162RPR2</accession>
<reference evidence="1 2" key="1">
    <citation type="submission" date="2016-03" db="EMBL/GenBank/DDBJ databases">
        <title>EvidentialGene: Evidence-directed Construction of Genes on Genomes.</title>
        <authorList>
            <person name="Gilbert D.G."/>
            <person name="Choi J.-H."/>
            <person name="Mockaitis K."/>
            <person name="Colbourne J."/>
            <person name="Pfrender M."/>
        </authorList>
    </citation>
    <scope>NUCLEOTIDE SEQUENCE [LARGE SCALE GENOMIC DNA]</scope>
    <source>
        <strain evidence="1 2">Xinb3</strain>
        <tissue evidence="1">Complete organism</tissue>
    </source>
</reference>
<keyword evidence="2" id="KW-1185">Reference proteome</keyword>
<sequence length="568" mass="65169">MEILILTPCGTFSVTLVFHNVILYLKGPLFHLVMLQNKINMRMVNLSEVVKSLEIVLSMNLYLLKIPRDHQQDKKFKMLRAKNMDRISTDKCNAASTTATCPEGSETESMCDSADSYDILSPNGSDDDGVPVSDSDEESYQDCLDEDVNVADDSQRYEIKSELAKWTIECGIPRTHISRLLCILRKCNGLSHLPKDYRTLLKTARQGSTQDVQPGYYFHFGLSNGILKSLYYLYFEPSKNKLQPEHHKGVTILEELDIDLISGIPLDPMHLTDLGVTRKLFVSWIRGKYRNVKLSCEKQNLLAKRIDHVRFYIPDDFSRKLGPLDLLDRWKSTCFRMMKLRLGPVLMRDILSDNLYNNFLDFHVAMTLLSNQQESARPEIVPYCSGFLKHFIEDAIELYGMQFVSANVHNLIHLTDDVRRFGNLDSFSAYPFENYLQIIKNLVRKSANLLPQIVKRLSEIEISQVLEPNNAQIGNVILLDEHLTGPLLRNGTGKQYKKANFKTWKLSSKKPNNCVYLNDLAIVIIENFVKHHGQLYFIGRQFEIRDDLYTALLRSSQVGIYVVKKPGN</sequence>
<organism evidence="1 2">
    <name type="scientific">Daphnia magna</name>
    <dbReference type="NCBI Taxonomy" id="35525"/>
    <lineage>
        <taxon>Eukaryota</taxon>
        <taxon>Metazoa</taxon>
        <taxon>Ecdysozoa</taxon>
        <taxon>Arthropoda</taxon>
        <taxon>Crustacea</taxon>
        <taxon>Branchiopoda</taxon>
        <taxon>Diplostraca</taxon>
        <taxon>Cladocera</taxon>
        <taxon>Anomopoda</taxon>
        <taxon>Daphniidae</taxon>
        <taxon>Daphnia</taxon>
    </lineage>
</organism>
<proteinExistence type="predicted"/>
<dbReference type="EMBL" id="LRGB01000134">
    <property type="protein sequence ID" value="KZS20687.1"/>
    <property type="molecule type" value="Genomic_DNA"/>
</dbReference>
<dbReference type="PANTHER" id="PTHR33053">
    <property type="entry name" value="PROTEIN, PUTATIVE-RELATED"/>
    <property type="match status" value="1"/>
</dbReference>
<gene>
    <name evidence="1" type="ORF">APZ42_012551</name>
</gene>